<dbReference type="EMBL" id="KQ257453">
    <property type="protein sequence ID" value="KND02481.1"/>
    <property type="molecule type" value="Genomic_DNA"/>
</dbReference>
<evidence type="ECO:0000313" key="3">
    <source>
        <dbReference type="Proteomes" id="UP000053201"/>
    </source>
</evidence>
<proteinExistence type="predicted"/>
<gene>
    <name evidence="2" type="ORF">SPPG_02942</name>
</gene>
<evidence type="ECO:0000256" key="1">
    <source>
        <dbReference type="SAM" id="MobiDB-lite"/>
    </source>
</evidence>
<organism evidence="2 3">
    <name type="scientific">Spizellomyces punctatus (strain DAOM BR117)</name>
    <dbReference type="NCBI Taxonomy" id="645134"/>
    <lineage>
        <taxon>Eukaryota</taxon>
        <taxon>Fungi</taxon>
        <taxon>Fungi incertae sedis</taxon>
        <taxon>Chytridiomycota</taxon>
        <taxon>Chytridiomycota incertae sedis</taxon>
        <taxon>Chytridiomycetes</taxon>
        <taxon>Spizellomycetales</taxon>
        <taxon>Spizellomycetaceae</taxon>
        <taxon>Spizellomyces</taxon>
    </lineage>
</organism>
<protein>
    <submittedName>
        <fullName evidence="2">Uncharacterized protein</fullName>
    </submittedName>
</protein>
<evidence type="ECO:0000313" key="2">
    <source>
        <dbReference type="EMBL" id="KND02481.1"/>
    </source>
</evidence>
<dbReference type="OrthoDB" id="2128831at2759"/>
<dbReference type="Proteomes" id="UP000053201">
    <property type="component" value="Unassembled WGS sequence"/>
</dbReference>
<keyword evidence="3" id="KW-1185">Reference proteome</keyword>
<dbReference type="VEuPathDB" id="FungiDB:SPPG_02942"/>
<reference evidence="2 3" key="1">
    <citation type="submission" date="2009-08" db="EMBL/GenBank/DDBJ databases">
        <title>The Genome Sequence of Spizellomyces punctatus strain DAOM BR117.</title>
        <authorList>
            <consortium name="The Broad Institute Genome Sequencing Platform"/>
            <person name="Russ C."/>
            <person name="Cuomo C."/>
            <person name="Shea T."/>
            <person name="Young S.K."/>
            <person name="Zeng Q."/>
            <person name="Koehrsen M."/>
            <person name="Haas B."/>
            <person name="Borodovsky M."/>
            <person name="Guigo R."/>
            <person name="Alvarado L."/>
            <person name="Berlin A."/>
            <person name="Bochicchio J."/>
            <person name="Borenstein D."/>
            <person name="Chapman S."/>
            <person name="Chen Z."/>
            <person name="Engels R."/>
            <person name="Freedman E."/>
            <person name="Gellesch M."/>
            <person name="Goldberg J."/>
            <person name="Griggs A."/>
            <person name="Gujja S."/>
            <person name="Heiman D."/>
            <person name="Hepburn T."/>
            <person name="Howarth C."/>
            <person name="Jen D."/>
            <person name="Larson L."/>
            <person name="Lewis B."/>
            <person name="Mehta T."/>
            <person name="Park D."/>
            <person name="Pearson M."/>
            <person name="Roberts A."/>
            <person name="Saif S."/>
            <person name="Shenoy N."/>
            <person name="Sisk P."/>
            <person name="Stolte C."/>
            <person name="Sykes S."/>
            <person name="Thomson T."/>
            <person name="Walk T."/>
            <person name="White J."/>
            <person name="Yandava C."/>
            <person name="Burger G."/>
            <person name="Gray M.W."/>
            <person name="Holland P.W.H."/>
            <person name="King N."/>
            <person name="Lang F.B.F."/>
            <person name="Roger A.J."/>
            <person name="Ruiz-Trillo I."/>
            <person name="Lander E."/>
            <person name="Nusbaum C."/>
        </authorList>
    </citation>
    <scope>NUCLEOTIDE SEQUENCE [LARGE SCALE GENOMIC DNA]</scope>
    <source>
        <strain evidence="2 3">DAOM BR117</strain>
    </source>
</reference>
<feature type="region of interest" description="Disordered" evidence="1">
    <location>
        <begin position="116"/>
        <end position="161"/>
    </location>
</feature>
<sequence>MPVVQISCSGHNPQKALVSIDRYPSLASFLQTLPARFNVKPHPRASLTYVENGQPYDITDDEGWMIALGEMETQPKPTLVWTLPVSGTKRERELQDADREGMDVLSQLLASPAATAAAAAAASPSGTSEVPVPPKRRRRSSKNPNIDGSPAAPAHVKRQQQQTELYRRISKEQGHAAAFDALDKAWQERFYALADIVQDIFGSRHYLLNPLEVACPLCLASIKLSQICERRMGNLMHAQHHLRKVHYDSPIPVVQNTARALVQRWEERFGNAKMCVTPLTEEMKRCLRDINGGRDVPLQPQQHVTSQEAGHPQLVGPPQVVGMSLAHPPDAHPAATLGHQAGAQGVLSMAPQGMQHVAHVMMSSR</sequence>
<dbReference type="GeneID" id="27686494"/>
<accession>A0A0L0HM17</accession>
<name>A0A0L0HM17_SPIPD</name>
<feature type="compositionally biased region" description="Low complexity" evidence="1">
    <location>
        <begin position="116"/>
        <end position="130"/>
    </location>
</feature>
<dbReference type="InParanoid" id="A0A0L0HM17"/>
<dbReference type="AlphaFoldDB" id="A0A0L0HM17"/>
<dbReference type="RefSeq" id="XP_016610520.1">
    <property type="nucleotide sequence ID" value="XM_016751229.1"/>
</dbReference>